<dbReference type="InterPro" id="IPR011009">
    <property type="entry name" value="Kinase-like_dom_sf"/>
</dbReference>
<dbReference type="GO" id="GO:0016020">
    <property type="term" value="C:membrane"/>
    <property type="evidence" value="ECO:0007669"/>
    <property type="project" value="UniProtKB-SubCell"/>
</dbReference>
<organism evidence="5 6">
    <name type="scientific">Rhizoctonia solani</name>
    <dbReference type="NCBI Taxonomy" id="456999"/>
    <lineage>
        <taxon>Eukaryota</taxon>
        <taxon>Fungi</taxon>
        <taxon>Dikarya</taxon>
        <taxon>Basidiomycota</taxon>
        <taxon>Agaricomycotina</taxon>
        <taxon>Agaricomycetes</taxon>
        <taxon>Cantharellales</taxon>
        <taxon>Ceratobasidiaceae</taxon>
        <taxon>Rhizoctonia</taxon>
    </lineage>
</organism>
<proteinExistence type="predicted"/>
<dbReference type="PANTHER" id="PTHR44329">
    <property type="entry name" value="SERINE/THREONINE-PROTEIN KINASE TNNI3K-RELATED"/>
    <property type="match status" value="1"/>
</dbReference>
<feature type="domain" description="Protein kinase" evidence="3">
    <location>
        <begin position="135"/>
        <end position="407"/>
    </location>
</feature>
<dbReference type="PRINTS" id="PR00109">
    <property type="entry name" value="TYRKINASE"/>
</dbReference>
<dbReference type="GO" id="GO:0004674">
    <property type="term" value="F:protein serine/threonine kinase activity"/>
    <property type="evidence" value="ECO:0007669"/>
    <property type="project" value="TreeGrafter"/>
</dbReference>
<dbReference type="AlphaFoldDB" id="A0A8H3GPZ9"/>
<evidence type="ECO:0000256" key="2">
    <source>
        <dbReference type="ARBA" id="ARBA00023136"/>
    </source>
</evidence>
<dbReference type="Proteomes" id="UP000663846">
    <property type="component" value="Unassembled WGS sequence"/>
</dbReference>
<dbReference type="PROSITE" id="PS50011">
    <property type="entry name" value="PROTEIN_KINASE_DOM"/>
    <property type="match status" value="1"/>
</dbReference>
<evidence type="ECO:0000256" key="1">
    <source>
        <dbReference type="ARBA" id="ARBA00004370"/>
    </source>
</evidence>
<gene>
    <name evidence="5" type="ORF">RDB_LOCUS167695</name>
</gene>
<evidence type="ECO:0000259" key="3">
    <source>
        <dbReference type="PROSITE" id="PS50011"/>
    </source>
</evidence>
<protein>
    <recommendedName>
        <fullName evidence="7">Tyrosine kinase catalytic domain protein</fullName>
    </recommendedName>
</protein>
<dbReference type="PROSITE" id="PS00108">
    <property type="entry name" value="PROTEIN_KINASE_ST"/>
    <property type="match status" value="1"/>
</dbReference>
<evidence type="ECO:0000313" key="6">
    <source>
        <dbReference type="Proteomes" id="UP000663846"/>
    </source>
</evidence>
<comment type="subcellular location">
    <subcellularLocation>
        <location evidence="1">Membrane</location>
    </subcellularLocation>
</comment>
<reference evidence="5" key="1">
    <citation type="submission" date="2021-01" db="EMBL/GenBank/DDBJ databases">
        <authorList>
            <person name="Kaushik A."/>
        </authorList>
    </citation>
    <scope>NUCLEOTIDE SEQUENCE</scope>
    <source>
        <strain evidence="5">AG1-1C</strain>
    </source>
</reference>
<accession>A0A8H3GPZ9</accession>
<dbReference type="InterPro" id="IPR051681">
    <property type="entry name" value="Ser/Thr_Kinases-Pseudokinases"/>
</dbReference>
<evidence type="ECO:0000313" key="5">
    <source>
        <dbReference type="EMBL" id="CAE6466316.1"/>
    </source>
</evidence>
<dbReference type="InterPro" id="IPR000719">
    <property type="entry name" value="Prot_kinase_dom"/>
</dbReference>
<dbReference type="EMBL" id="CAJMWS010000856">
    <property type="protein sequence ID" value="CAE6466316.1"/>
    <property type="molecule type" value="Genomic_DNA"/>
</dbReference>
<evidence type="ECO:0008006" key="7">
    <source>
        <dbReference type="Google" id="ProtNLM"/>
    </source>
</evidence>
<dbReference type="InterPro" id="IPR008271">
    <property type="entry name" value="Ser/Thr_kinase_AS"/>
</dbReference>
<feature type="domain" description="VASt" evidence="4">
    <location>
        <begin position="1"/>
        <end position="55"/>
    </location>
</feature>
<comment type="caution">
    <text evidence="5">The sequence shown here is derived from an EMBL/GenBank/DDBJ whole genome shotgun (WGS) entry which is preliminary data.</text>
</comment>
<dbReference type="Pfam" id="PF07714">
    <property type="entry name" value="PK_Tyr_Ser-Thr"/>
    <property type="match status" value="1"/>
</dbReference>
<dbReference type="InterPro" id="IPR001245">
    <property type="entry name" value="Ser-Thr/Tyr_kinase_cat_dom"/>
</dbReference>
<dbReference type="Gene3D" id="1.10.510.10">
    <property type="entry name" value="Transferase(Phosphotransferase) domain 1"/>
    <property type="match status" value="1"/>
</dbReference>
<sequence length="411" mass="46501">MWAGAAASRLVVTTTVEWTGRSFIKSIVENFAIDGQKQYYIDLEKAMRSYIATHRAEFIPDSTNSTESYMRFTSEALLQSVSTGLTSHAPETSHYPDPTMDSLQSDLPQYTASVMYKHLIRHGCADLMPLIDPLGFSSSAVAEGGFGDVWTGNFHGDRRKLAVKVLRFSSLSGDNAKKELKRITREIYNWSKLDHENVHKLMGVTIFRERLGMVSDWMEHGNLRQYLTQNSEVDRHELCVQIARGVTYIHGVNMVHGDLKAYNILVSSTGVLKITDFDYSIFPECSLAFSATTRMGGGTLRWMASAPELLLEEEPPERGMKTDIYALGMTFLETMTNAHPYAECRDNQIYRRLARQEHPKRPEEHFSNAVWGAQMWNLLLQCWNFDPALRPAADQILASLLGIQSRMIDAL</sequence>
<dbReference type="GO" id="GO:0005524">
    <property type="term" value="F:ATP binding"/>
    <property type="evidence" value="ECO:0007669"/>
    <property type="project" value="InterPro"/>
</dbReference>
<dbReference type="SMART" id="SM00220">
    <property type="entry name" value="S_TKc"/>
    <property type="match status" value="1"/>
</dbReference>
<evidence type="ECO:0000259" key="4">
    <source>
        <dbReference type="PROSITE" id="PS51778"/>
    </source>
</evidence>
<dbReference type="SUPFAM" id="SSF56112">
    <property type="entry name" value="Protein kinase-like (PK-like)"/>
    <property type="match status" value="1"/>
</dbReference>
<keyword evidence="2" id="KW-0472">Membrane</keyword>
<name>A0A8H3GPZ9_9AGAM</name>
<dbReference type="PROSITE" id="PS51778">
    <property type="entry name" value="VAST"/>
    <property type="match status" value="1"/>
</dbReference>
<dbReference type="InterPro" id="IPR031968">
    <property type="entry name" value="VASt"/>
</dbReference>